<dbReference type="Proteomes" id="UP001162098">
    <property type="component" value="Segment"/>
</dbReference>
<protein>
    <submittedName>
        <fullName evidence="1">Uncharacterized protein</fullName>
    </submittedName>
</protein>
<reference evidence="1 2" key="1">
    <citation type="submission" date="2020-09" db="EMBL/GenBank/DDBJ databases">
        <authorList>
            <person name="Zhang R."/>
            <person name="Garcia K."/>
            <person name="Ogata H."/>
        </authorList>
    </citation>
    <scope>NUCLEOTIDE SEQUENCE [LARGE SCALE GENOMIC DNA]</scope>
    <source>
        <strain evidence="2">stheno</strain>
    </source>
</reference>
<evidence type="ECO:0000313" key="2">
    <source>
        <dbReference type="Proteomes" id="UP001162098"/>
    </source>
</evidence>
<evidence type="ECO:0000313" key="1">
    <source>
        <dbReference type="EMBL" id="QPB44264.1"/>
    </source>
</evidence>
<keyword evidence="2" id="KW-1185">Reference proteome</keyword>
<dbReference type="KEGG" id="vg:80543460"/>
<accession>A0A7S7YEE9</accession>
<sequence>MNNNKAIEHVRFLIERERRKRDYYTSVLLAECREAVVLMPTFESADQALHYQHQAMSDGHTSALATVEVQEVLATSDY</sequence>
<dbReference type="EMBL" id="MW018138">
    <property type="protein sequence ID" value="QPB44264.1"/>
    <property type="molecule type" value="Genomic_DNA"/>
</dbReference>
<proteinExistence type="predicted"/>
<organism evidence="1 2">
    <name type="scientific">Medusavirus stheno T3</name>
    <dbReference type="NCBI Taxonomy" id="3069717"/>
    <lineage>
        <taxon>Viruses</taxon>
        <taxon>Varidnaviria</taxon>
        <taxon>Bamfordvirae</taxon>
        <taxon>Nucleocytoviricota</taxon>
        <taxon>Megaviricetes</taxon>
        <taxon>Mamonoviridae</taxon>
        <taxon>Medusavirus</taxon>
        <taxon>Medusavirus sthenus</taxon>
    </lineage>
</organism>
<name>A0A7S7YEE9_9VIRU</name>